<name>A0A7W3WKZ7_9ACTN</name>
<dbReference type="CDD" id="cd07560">
    <property type="entry name" value="Peptidase_S41_CPP"/>
    <property type="match status" value="1"/>
</dbReference>
<dbReference type="AlphaFoldDB" id="A0A7W3WKZ7"/>
<dbReference type="GO" id="GO:0007165">
    <property type="term" value="P:signal transduction"/>
    <property type="evidence" value="ECO:0007669"/>
    <property type="project" value="TreeGrafter"/>
</dbReference>
<dbReference type="InterPro" id="IPR004447">
    <property type="entry name" value="Peptidase_S41A"/>
</dbReference>
<dbReference type="Gene3D" id="3.90.226.10">
    <property type="entry name" value="2-enoyl-CoA Hydratase, Chain A, domain 1"/>
    <property type="match status" value="1"/>
</dbReference>
<dbReference type="RefSeq" id="WP_181354457.1">
    <property type="nucleotide sequence ID" value="NZ_JABJWZ010000100.1"/>
</dbReference>
<dbReference type="SUPFAM" id="SSF52096">
    <property type="entry name" value="ClpP/crotonase"/>
    <property type="match status" value="1"/>
</dbReference>
<dbReference type="InterPro" id="IPR005151">
    <property type="entry name" value="Tail-specific_protease"/>
</dbReference>
<dbReference type="Pfam" id="PF03572">
    <property type="entry name" value="Peptidase_S41"/>
    <property type="match status" value="1"/>
</dbReference>
<evidence type="ECO:0000259" key="6">
    <source>
        <dbReference type="PROSITE" id="PS50106"/>
    </source>
</evidence>
<dbReference type="PROSITE" id="PS50106">
    <property type="entry name" value="PDZ"/>
    <property type="match status" value="1"/>
</dbReference>
<comment type="similarity">
    <text evidence="1">Belongs to the peptidase S41A family.</text>
</comment>
<gene>
    <name evidence="7" type="ORF">H3146_13100</name>
</gene>
<keyword evidence="4" id="KW-0720">Serine protease</keyword>
<reference evidence="8" key="1">
    <citation type="submission" date="2020-05" db="EMBL/GenBank/DDBJ databases">
        <title>Classification of alakaliphilic streptomycetes isolated from an alkaline soil next to Lonar Crater, India and a proposal for the recognition of Streptomyces alkaliterrae sp. nov.</title>
        <authorList>
            <person name="Golinska P."/>
        </authorList>
    </citation>
    <scope>NUCLEOTIDE SEQUENCE [LARGE SCALE GENOMIC DNA]</scope>
    <source>
        <strain evidence="8">OF3</strain>
    </source>
</reference>
<evidence type="ECO:0000313" key="7">
    <source>
        <dbReference type="EMBL" id="MBB1254297.1"/>
    </source>
</evidence>
<dbReference type="GO" id="GO:0004175">
    <property type="term" value="F:endopeptidase activity"/>
    <property type="evidence" value="ECO:0007669"/>
    <property type="project" value="TreeGrafter"/>
</dbReference>
<dbReference type="InterPro" id="IPR036034">
    <property type="entry name" value="PDZ_sf"/>
</dbReference>
<dbReference type="Gene3D" id="3.30.750.44">
    <property type="match status" value="1"/>
</dbReference>
<evidence type="ECO:0000313" key="8">
    <source>
        <dbReference type="Proteomes" id="UP000525686"/>
    </source>
</evidence>
<protein>
    <submittedName>
        <fullName evidence="7">PDZ domain-containing protein</fullName>
    </submittedName>
</protein>
<dbReference type="Proteomes" id="UP000525686">
    <property type="component" value="Unassembled WGS sequence"/>
</dbReference>
<dbReference type="Gene3D" id="2.30.42.10">
    <property type="match status" value="1"/>
</dbReference>
<dbReference type="GO" id="GO:0030288">
    <property type="term" value="C:outer membrane-bounded periplasmic space"/>
    <property type="evidence" value="ECO:0007669"/>
    <property type="project" value="TreeGrafter"/>
</dbReference>
<dbReference type="SMART" id="SM00228">
    <property type="entry name" value="PDZ"/>
    <property type="match status" value="1"/>
</dbReference>
<feature type="domain" description="PDZ" evidence="6">
    <location>
        <begin position="98"/>
        <end position="164"/>
    </location>
</feature>
<evidence type="ECO:0000256" key="3">
    <source>
        <dbReference type="ARBA" id="ARBA00022801"/>
    </source>
</evidence>
<dbReference type="SMART" id="SM00245">
    <property type="entry name" value="TSPc"/>
    <property type="match status" value="1"/>
</dbReference>
<sequence>MSGTRMFVEPRRMRRGAALTFVFAGVLLTGFATGSWSEEAEGGEAAGPRGTQGTPISPSGAADPAVENVHQANDAHKLVSRSGDRWSAAYSAREYEGLQQALDGRYVGVGIAVRRASGGALEVARVTAGSPADRAGVRRGDRLRAVDGEDVRELPVTDVVARLRGDDGERAAPGGSTVTVDVGRDGRARAVTLRRASLSTEPVTVERLTADTTRIKVTAFTKGSGDEVRRAVRRVPEGSGVLLDLRGNAGGLLHEAAAAAAAFLDGGLVGTYGDQEKEHALHAEPGGQTTAPLVVLVDGGSMSAAELVAGALQDRDRAVVVGSRTFGKGTVQMPREQPDGSVAELTVGHYTTPSGRVLDGEGLTPDVTVRPGERALDKARTVLSGLAARD</sequence>
<dbReference type="PANTHER" id="PTHR32060:SF30">
    <property type="entry name" value="CARBOXY-TERMINAL PROCESSING PROTEASE CTPA"/>
    <property type="match status" value="1"/>
</dbReference>
<proteinExistence type="inferred from homology"/>
<keyword evidence="3" id="KW-0378">Hydrolase</keyword>
<feature type="region of interest" description="Disordered" evidence="5">
    <location>
        <begin position="38"/>
        <end position="64"/>
    </location>
</feature>
<dbReference type="EMBL" id="JABJWZ010000100">
    <property type="protein sequence ID" value="MBB1254297.1"/>
    <property type="molecule type" value="Genomic_DNA"/>
</dbReference>
<comment type="caution">
    <text evidence="7">The sequence shown here is derived from an EMBL/GenBank/DDBJ whole genome shotgun (WGS) entry which is preliminary data.</text>
</comment>
<dbReference type="InterPro" id="IPR041489">
    <property type="entry name" value="PDZ_6"/>
</dbReference>
<organism evidence="7 8">
    <name type="scientific">Streptomyces alkaliterrae</name>
    <dbReference type="NCBI Taxonomy" id="2213162"/>
    <lineage>
        <taxon>Bacteria</taxon>
        <taxon>Bacillati</taxon>
        <taxon>Actinomycetota</taxon>
        <taxon>Actinomycetes</taxon>
        <taxon>Kitasatosporales</taxon>
        <taxon>Streptomycetaceae</taxon>
        <taxon>Streptomyces</taxon>
    </lineage>
</organism>
<evidence type="ECO:0000256" key="2">
    <source>
        <dbReference type="ARBA" id="ARBA00022670"/>
    </source>
</evidence>
<dbReference type="GO" id="GO:0006508">
    <property type="term" value="P:proteolysis"/>
    <property type="evidence" value="ECO:0007669"/>
    <property type="project" value="UniProtKB-KW"/>
</dbReference>
<keyword evidence="2" id="KW-0645">Protease</keyword>
<dbReference type="PANTHER" id="PTHR32060">
    <property type="entry name" value="TAIL-SPECIFIC PROTEASE"/>
    <property type="match status" value="1"/>
</dbReference>
<evidence type="ECO:0000256" key="4">
    <source>
        <dbReference type="ARBA" id="ARBA00022825"/>
    </source>
</evidence>
<dbReference type="GO" id="GO:0008236">
    <property type="term" value="F:serine-type peptidase activity"/>
    <property type="evidence" value="ECO:0007669"/>
    <property type="project" value="UniProtKB-KW"/>
</dbReference>
<dbReference type="InterPro" id="IPR029045">
    <property type="entry name" value="ClpP/crotonase-like_dom_sf"/>
</dbReference>
<dbReference type="Pfam" id="PF17820">
    <property type="entry name" value="PDZ_6"/>
    <property type="match status" value="1"/>
</dbReference>
<evidence type="ECO:0000256" key="5">
    <source>
        <dbReference type="SAM" id="MobiDB-lite"/>
    </source>
</evidence>
<evidence type="ECO:0000256" key="1">
    <source>
        <dbReference type="ARBA" id="ARBA00009179"/>
    </source>
</evidence>
<dbReference type="SUPFAM" id="SSF50156">
    <property type="entry name" value="PDZ domain-like"/>
    <property type="match status" value="1"/>
</dbReference>
<accession>A0A7W3WKZ7</accession>
<dbReference type="InterPro" id="IPR001478">
    <property type="entry name" value="PDZ"/>
</dbReference>
<dbReference type="CDD" id="cd06782">
    <property type="entry name" value="cpPDZ_CPP-like"/>
    <property type="match status" value="1"/>
</dbReference>